<dbReference type="OrthoDB" id="9808328at2"/>
<keyword evidence="14" id="KW-1185">Reference proteome</keyword>
<organism evidence="13 14">
    <name type="scientific">Stappia indica</name>
    <dbReference type="NCBI Taxonomy" id="538381"/>
    <lineage>
        <taxon>Bacteria</taxon>
        <taxon>Pseudomonadati</taxon>
        <taxon>Pseudomonadota</taxon>
        <taxon>Alphaproteobacteria</taxon>
        <taxon>Hyphomicrobiales</taxon>
        <taxon>Stappiaceae</taxon>
        <taxon>Stappia</taxon>
    </lineage>
</organism>
<comment type="subcellular location">
    <subcellularLocation>
        <location evidence="1">Cell membrane</location>
        <topology evidence="1">Multi-pass membrane protein</topology>
    </subcellularLocation>
</comment>
<evidence type="ECO:0000313" key="13">
    <source>
        <dbReference type="EMBL" id="SOC17918.1"/>
    </source>
</evidence>
<dbReference type="InterPro" id="IPR003593">
    <property type="entry name" value="AAA+_ATPase"/>
</dbReference>
<dbReference type="InterPro" id="IPR017871">
    <property type="entry name" value="ABC_transporter-like_CS"/>
</dbReference>
<evidence type="ECO:0000256" key="9">
    <source>
        <dbReference type="ARBA" id="ARBA00023136"/>
    </source>
</evidence>
<evidence type="ECO:0000256" key="8">
    <source>
        <dbReference type="ARBA" id="ARBA00022989"/>
    </source>
</evidence>
<keyword evidence="8 10" id="KW-1133">Transmembrane helix</keyword>
<dbReference type="GO" id="GO:0005886">
    <property type="term" value="C:plasma membrane"/>
    <property type="evidence" value="ECO:0007669"/>
    <property type="project" value="UniProtKB-SubCell"/>
</dbReference>
<dbReference type="PANTHER" id="PTHR24221">
    <property type="entry name" value="ATP-BINDING CASSETTE SUB-FAMILY B"/>
    <property type="match status" value="1"/>
</dbReference>
<reference evidence="13 14" key="1">
    <citation type="submission" date="2017-08" db="EMBL/GenBank/DDBJ databases">
        <authorList>
            <person name="de Groot N.N."/>
        </authorList>
    </citation>
    <scope>NUCLEOTIDE SEQUENCE [LARGE SCALE GENOMIC DNA]</scope>
    <source>
        <strain evidence="13 14">USBA 352</strain>
    </source>
</reference>
<dbReference type="FunFam" id="3.40.50.300:FF:001444">
    <property type="entry name" value="ABC transporter ATP-binding protein"/>
    <property type="match status" value="1"/>
</dbReference>
<name>A0A285T938_9HYPH</name>
<dbReference type="GO" id="GO:0005524">
    <property type="term" value="F:ATP binding"/>
    <property type="evidence" value="ECO:0007669"/>
    <property type="project" value="UniProtKB-KW"/>
</dbReference>
<dbReference type="InterPro" id="IPR027417">
    <property type="entry name" value="P-loop_NTPase"/>
</dbReference>
<dbReference type="Pfam" id="PF00005">
    <property type="entry name" value="ABC_tran"/>
    <property type="match status" value="1"/>
</dbReference>
<comment type="similarity">
    <text evidence="2">Belongs to the ABC transporter superfamily.</text>
</comment>
<dbReference type="PROSITE" id="PS50929">
    <property type="entry name" value="ABC_TM1F"/>
    <property type="match status" value="1"/>
</dbReference>
<dbReference type="GO" id="GO:0140359">
    <property type="term" value="F:ABC-type transporter activity"/>
    <property type="evidence" value="ECO:0007669"/>
    <property type="project" value="InterPro"/>
</dbReference>
<dbReference type="InterPro" id="IPR003439">
    <property type="entry name" value="ABC_transporter-like_ATP-bd"/>
</dbReference>
<dbReference type="InterPro" id="IPR039421">
    <property type="entry name" value="Type_1_exporter"/>
</dbReference>
<evidence type="ECO:0000256" key="7">
    <source>
        <dbReference type="ARBA" id="ARBA00022840"/>
    </source>
</evidence>
<dbReference type="STRING" id="538381.GCA_001696535_02412"/>
<evidence type="ECO:0000259" key="11">
    <source>
        <dbReference type="PROSITE" id="PS50893"/>
    </source>
</evidence>
<keyword evidence="4" id="KW-1003">Cell membrane</keyword>
<dbReference type="PANTHER" id="PTHR24221:SF248">
    <property type="entry name" value="ABC TRANSPORTER TRANSMEMBRANE REGION"/>
    <property type="match status" value="1"/>
</dbReference>
<evidence type="ECO:0000256" key="10">
    <source>
        <dbReference type="SAM" id="Phobius"/>
    </source>
</evidence>
<evidence type="ECO:0000256" key="4">
    <source>
        <dbReference type="ARBA" id="ARBA00022475"/>
    </source>
</evidence>
<dbReference type="InterPro" id="IPR011527">
    <property type="entry name" value="ABC1_TM_dom"/>
</dbReference>
<feature type="transmembrane region" description="Helical" evidence="10">
    <location>
        <begin position="21"/>
        <end position="44"/>
    </location>
</feature>
<evidence type="ECO:0000256" key="5">
    <source>
        <dbReference type="ARBA" id="ARBA00022692"/>
    </source>
</evidence>
<dbReference type="PROSITE" id="PS50893">
    <property type="entry name" value="ABC_TRANSPORTER_2"/>
    <property type="match status" value="1"/>
</dbReference>
<dbReference type="GO" id="GO:0030253">
    <property type="term" value="P:protein secretion by the type I secretion system"/>
    <property type="evidence" value="ECO:0007669"/>
    <property type="project" value="InterPro"/>
</dbReference>
<feature type="transmembrane region" description="Helical" evidence="10">
    <location>
        <begin position="56"/>
        <end position="76"/>
    </location>
</feature>
<keyword evidence="5 10" id="KW-0812">Transmembrane</keyword>
<dbReference type="RefSeq" id="WP_067340101.1">
    <property type="nucleotide sequence ID" value="NZ_MBQF01000007.1"/>
</dbReference>
<dbReference type="Proteomes" id="UP000219331">
    <property type="component" value="Unassembled WGS sequence"/>
</dbReference>
<dbReference type="GO" id="GO:0016887">
    <property type="term" value="F:ATP hydrolysis activity"/>
    <property type="evidence" value="ECO:0007669"/>
    <property type="project" value="InterPro"/>
</dbReference>
<evidence type="ECO:0000256" key="1">
    <source>
        <dbReference type="ARBA" id="ARBA00004651"/>
    </source>
</evidence>
<feature type="transmembrane region" description="Helical" evidence="10">
    <location>
        <begin position="146"/>
        <end position="175"/>
    </location>
</feature>
<feature type="domain" description="ABC transporter" evidence="11">
    <location>
        <begin position="333"/>
        <end position="569"/>
    </location>
</feature>
<dbReference type="Gene3D" id="1.20.1560.10">
    <property type="entry name" value="ABC transporter type 1, transmembrane domain"/>
    <property type="match status" value="1"/>
</dbReference>
<evidence type="ECO:0000256" key="6">
    <source>
        <dbReference type="ARBA" id="ARBA00022741"/>
    </source>
</evidence>
<keyword evidence="9 10" id="KW-0472">Membrane</keyword>
<dbReference type="EMBL" id="OBML01000009">
    <property type="protein sequence ID" value="SOC17918.1"/>
    <property type="molecule type" value="Genomic_DNA"/>
</dbReference>
<dbReference type="SMART" id="SM00382">
    <property type="entry name" value="AAA"/>
    <property type="match status" value="1"/>
</dbReference>
<protein>
    <submittedName>
        <fullName evidence="13">Type I secretion system ABC transporter, PrtD family</fullName>
    </submittedName>
</protein>
<dbReference type="Gene3D" id="3.40.50.300">
    <property type="entry name" value="P-loop containing nucleotide triphosphate hydrolases"/>
    <property type="match status" value="1"/>
</dbReference>
<dbReference type="NCBIfam" id="TIGR01842">
    <property type="entry name" value="type_I_sec_PrtD"/>
    <property type="match status" value="1"/>
</dbReference>
<proteinExistence type="inferred from homology"/>
<keyword evidence="7" id="KW-0067">ATP-binding</keyword>
<sequence length="570" mass="60668">MTQAPAGATVVDRVFRAVRSALFGVALVSLLVNLLMLTGPVYMLQVYDRVLASGSVPTLLVISGFALLLYTVFGLLEGLRSRILSRIGQRIDAQLSGLAFAVSSRLPLRMGSGAARVRPVQDLDAVRTFMSGPGPAAIFDLPWMPVYFALLFLFHPLLGWLAVGGAALICILIGLNEATSRKPATDAARAASRRASVEEAGRRNAEALGAMAMDGPLMQRWERENETFLDVQRRAQDWSGFFATAIKTVRFLLQSAVLGLGAWLAILGEVTPGVVIAGSILTSRALAPVEQAVGHWRSFAAARLGRRRLREVFAQLAEPETPRLELPLPERSLAVEQLACGPAGVPRPVVQGVALELAAGDGLGIIGPSGSGKSTLARALVGLVPPLHGSVRLDGAELSQWAPARRGRIIGYLPQDVQLFDGTVAENIARFEPDAEAEAVIEAARMADIHDFVTGLPDGYNTLIGSEGMALSGGQQQRIALARALFRKPFLVVLDEPNSNLDSDGEAALTRAIREMRHAGCIVVVIAHRPSAIAAVDKVLCLRDGRMAAFGPKDEVLKRVVAPVPQAGVA</sequence>
<evidence type="ECO:0000313" key="14">
    <source>
        <dbReference type="Proteomes" id="UP000219331"/>
    </source>
</evidence>
<evidence type="ECO:0000256" key="3">
    <source>
        <dbReference type="ARBA" id="ARBA00022448"/>
    </source>
</evidence>
<dbReference type="SUPFAM" id="SSF90123">
    <property type="entry name" value="ABC transporter transmembrane region"/>
    <property type="match status" value="1"/>
</dbReference>
<dbReference type="GO" id="GO:0030256">
    <property type="term" value="C:type I protein secretion system complex"/>
    <property type="evidence" value="ECO:0007669"/>
    <property type="project" value="InterPro"/>
</dbReference>
<dbReference type="SUPFAM" id="SSF52540">
    <property type="entry name" value="P-loop containing nucleoside triphosphate hydrolases"/>
    <property type="match status" value="1"/>
</dbReference>
<accession>A0A285T938</accession>
<dbReference type="CDD" id="cd03246">
    <property type="entry name" value="ABCC_Protease_Secretion"/>
    <property type="match status" value="1"/>
</dbReference>
<dbReference type="InterPro" id="IPR010128">
    <property type="entry name" value="ATPase_T1SS_PrtD-like"/>
</dbReference>
<evidence type="ECO:0000256" key="2">
    <source>
        <dbReference type="ARBA" id="ARBA00005417"/>
    </source>
</evidence>
<dbReference type="AlphaFoldDB" id="A0A285T938"/>
<gene>
    <name evidence="13" type="ORF">SAMN05421512_109132</name>
</gene>
<evidence type="ECO:0000259" key="12">
    <source>
        <dbReference type="PROSITE" id="PS50929"/>
    </source>
</evidence>
<dbReference type="PROSITE" id="PS00211">
    <property type="entry name" value="ABC_TRANSPORTER_1"/>
    <property type="match status" value="1"/>
</dbReference>
<keyword evidence="3" id="KW-0813">Transport</keyword>
<dbReference type="GO" id="GO:0034040">
    <property type="term" value="F:ATPase-coupled lipid transmembrane transporter activity"/>
    <property type="evidence" value="ECO:0007669"/>
    <property type="project" value="TreeGrafter"/>
</dbReference>
<keyword evidence="6" id="KW-0547">Nucleotide-binding</keyword>
<dbReference type="Pfam" id="PF00664">
    <property type="entry name" value="ABC_membrane"/>
    <property type="match status" value="1"/>
</dbReference>
<feature type="domain" description="ABC transmembrane type-1" evidence="12">
    <location>
        <begin position="23"/>
        <end position="301"/>
    </location>
</feature>
<dbReference type="InterPro" id="IPR036640">
    <property type="entry name" value="ABC1_TM_sf"/>
</dbReference>